<proteinExistence type="predicted"/>
<protein>
    <submittedName>
        <fullName evidence="2">Uncharacterized protein</fullName>
    </submittedName>
</protein>
<keyword evidence="1" id="KW-0732">Signal</keyword>
<feature type="signal peptide" evidence="1">
    <location>
        <begin position="1"/>
        <end position="19"/>
    </location>
</feature>
<organism evidence="2 3">
    <name type="scientific">Parnassius mnemosyne</name>
    <name type="common">clouded apollo</name>
    <dbReference type="NCBI Taxonomy" id="213953"/>
    <lineage>
        <taxon>Eukaryota</taxon>
        <taxon>Metazoa</taxon>
        <taxon>Ecdysozoa</taxon>
        <taxon>Arthropoda</taxon>
        <taxon>Hexapoda</taxon>
        <taxon>Insecta</taxon>
        <taxon>Pterygota</taxon>
        <taxon>Neoptera</taxon>
        <taxon>Endopterygota</taxon>
        <taxon>Lepidoptera</taxon>
        <taxon>Glossata</taxon>
        <taxon>Ditrysia</taxon>
        <taxon>Papilionoidea</taxon>
        <taxon>Papilionidae</taxon>
        <taxon>Parnassiinae</taxon>
        <taxon>Parnassini</taxon>
        <taxon>Parnassius</taxon>
        <taxon>Driopa</taxon>
    </lineage>
</organism>
<name>A0AAV1LCS0_9NEOP</name>
<evidence type="ECO:0000256" key="1">
    <source>
        <dbReference type="SAM" id="SignalP"/>
    </source>
</evidence>
<sequence>MTRYELFCFLACFLQKSLCQVITNTPYYANTISTNGVGISSNGIPVMNSLVGTSSIDDVIGNGMVPNNIAITSGLPSGPIYSGITGDGPINAAAVTTMAANAVNTMINGGGSGLEGFSLGGLPYSGVSPMGYGDVAVAGQLPVGGSTAVVGNVPVIGYVTFEGTIPAGGTVSLASNCGCSNPTI</sequence>
<reference evidence="2 3" key="1">
    <citation type="submission" date="2023-11" db="EMBL/GenBank/DDBJ databases">
        <authorList>
            <person name="Hedman E."/>
            <person name="Englund M."/>
            <person name="Stromberg M."/>
            <person name="Nyberg Akerstrom W."/>
            <person name="Nylinder S."/>
            <person name="Jareborg N."/>
            <person name="Kallberg Y."/>
            <person name="Kronander E."/>
        </authorList>
    </citation>
    <scope>NUCLEOTIDE SEQUENCE [LARGE SCALE GENOMIC DNA]</scope>
</reference>
<dbReference type="EMBL" id="CAVLGL010000088">
    <property type="protein sequence ID" value="CAK1593153.1"/>
    <property type="molecule type" value="Genomic_DNA"/>
</dbReference>
<feature type="chain" id="PRO_5043897893" evidence="1">
    <location>
        <begin position="20"/>
        <end position="184"/>
    </location>
</feature>
<keyword evidence="3" id="KW-1185">Reference proteome</keyword>
<evidence type="ECO:0000313" key="2">
    <source>
        <dbReference type="EMBL" id="CAK1593153.1"/>
    </source>
</evidence>
<evidence type="ECO:0000313" key="3">
    <source>
        <dbReference type="Proteomes" id="UP001314205"/>
    </source>
</evidence>
<dbReference type="Proteomes" id="UP001314205">
    <property type="component" value="Unassembled WGS sequence"/>
</dbReference>
<accession>A0AAV1LCS0</accession>
<gene>
    <name evidence="2" type="ORF">PARMNEM_LOCUS12986</name>
</gene>
<comment type="caution">
    <text evidence="2">The sequence shown here is derived from an EMBL/GenBank/DDBJ whole genome shotgun (WGS) entry which is preliminary data.</text>
</comment>
<dbReference type="AlphaFoldDB" id="A0AAV1LCS0"/>